<keyword evidence="6" id="KW-0168">Coated pit</keyword>
<feature type="compositionally biased region" description="Basic and acidic residues" evidence="8">
    <location>
        <begin position="144"/>
        <end position="157"/>
    </location>
</feature>
<feature type="compositionally biased region" description="Polar residues" evidence="8">
    <location>
        <begin position="134"/>
        <end position="143"/>
    </location>
</feature>
<dbReference type="EMBL" id="VEPZ02001652">
    <property type="protein sequence ID" value="KAE8664356.1"/>
    <property type="molecule type" value="Genomic_DNA"/>
</dbReference>
<proteinExistence type="inferred from homology"/>
<dbReference type="GO" id="GO:0072583">
    <property type="term" value="P:clathrin-dependent endocytosis"/>
    <property type="evidence" value="ECO:0007669"/>
    <property type="project" value="TreeGrafter"/>
</dbReference>
<comment type="function">
    <text evidence="1">Clathrin is the major protein of the polyhedral coat of coated pits and vesicles.</text>
</comment>
<comment type="caution">
    <text evidence="9">The sequence shown here is derived from an EMBL/GenBank/DDBJ whole genome shotgun (WGS) entry which is preliminary data.</text>
</comment>
<protein>
    <submittedName>
        <fullName evidence="9">Uncharacterized protein</fullName>
    </submittedName>
</protein>
<organism evidence="9 10">
    <name type="scientific">Hibiscus syriacus</name>
    <name type="common">Rose of Sharon</name>
    <dbReference type="NCBI Taxonomy" id="106335"/>
    <lineage>
        <taxon>Eukaryota</taxon>
        <taxon>Viridiplantae</taxon>
        <taxon>Streptophyta</taxon>
        <taxon>Embryophyta</taxon>
        <taxon>Tracheophyta</taxon>
        <taxon>Spermatophyta</taxon>
        <taxon>Magnoliopsida</taxon>
        <taxon>eudicotyledons</taxon>
        <taxon>Gunneridae</taxon>
        <taxon>Pentapetalae</taxon>
        <taxon>rosids</taxon>
        <taxon>malvids</taxon>
        <taxon>Malvales</taxon>
        <taxon>Malvaceae</taxon>
        <taxon>Malvoideae</taxon>
        <taxon>Hibiscus</taxon>
    </lineage>
</organism>
<evidence type="ECO:0000256" key="6">
    <source>
        <dbReference type="ARBA" id="ARBA00023176"/>
    </source>
</evidence>
<dbReference type="AlphaFoldDB" id="A0A6A2XQV6"/>
<evidence type="ECO:0000313" key="10">
    <source>
        <dbReference type="Proteomes" id="UP000436088"/>
    </source>
</evidence>
<gene>
    <name evidence="9" type="ORF">F3Y22_tig00112800pilonHSYRG00061</name>
</gene>
<reference evidence="9" key="1">
    <citation type="submission" date="2019-09" db="EMBL/GenBank/DDBJ databases">
        <title>Draft genome information of white flower Hibiscus syriacus.</title>
        <authorList>
            <person name="Kim Y.-M."/>
        </authorList>
    </citation>
    <scope>NUCLEOTIDE SEQUENCE [LARGE SCALE GENOMIC DNA]</scope>
    <source>
        <strain evidence="9">YM2019G1</strain>
    </source>
</reference>
<feature type="region of interest" description="Disordered" evidence="8">
    <location>
        <begin position="123"/>
        <end position="212"/>
    </location>
</feature>
<dbReference type="GO" id="GO:0032050">
    <property type="term" value="F:clathrin heavy chain binding"/>
    <property type="evidence" value="ECO:0007669"/>
    <property type="project" value="TreeGrafter"/>
</dbReference>
<dbReference type="PANTHER" id="PTHR10639">
    <property type="entry name" value="CLATHRIN LIGHT CHAIN"/>
    <property type="match status" value="1"/>
</dbReference>
<dbReference type="GO" id="GO:0030132">
    <property type="term" value="C:clathrin coat of coated pit"/>
    <property type="evidence" value="ECO:0007669"/>
    <property type="project" value="InterPro"/>
</dbReference>
<accession>A0A6A2XQV6</accession>
<evidence type="ECO:0000256" key="5">
    <source>
        <dbReference type="ARBA" id="ARBA00023136"/>
    </source>
</evidence>
<name>A0A6A2XQV6_HIBSY</name>
<feature type="region of interest" description="Disordered" evidence="8">
    <location>
        <begin position="1"/>
        <end position="40"/>
    </location>
</feature>
<keyword evidence="7" id="KW-0968">Cytoplasmic vesicle</keyword>
<dbReference type="GO" id="GO:0030130">
    <property type="term" value="C:clathrin coat of trans-Golgi network vesicle"/>
    <property type="evidence" value="ECO:0007669"/>
    <property type="project" value="InterPro"/>
</dbReference>
<keyword evidence="10" id="KW-1185">Reference proteome</keyword>
<evidence type="ECO:0000256" key="8">
    <source>
        <dbReference type="SAM" id="MobiDB-lite"/>
    </source>
</evidence>
<evidence type="ECO:0000256" key="3">
    <source>
        <dbReference type="ARBA" id="ARBA00004277"/>
    </source>
</evidence>
<evidence type="ECO:0000256" key="2">
    <source>
        <dbReference type="ARBA" id="ARBA00004180"/>
    </source>
</evidence>
<dbReference type="PANTHER" id="PTHR10639:SF33">
    <property type="entry name" value="CLATHRIN LIGHT CHAIN 1"/>
    <property type="match status" value="1"/>
</dbReference>
<evidence type="ECO:0000313" key="9">
    <source>
        <dbReference type="EMBL" id="KAE8664356.1"/>
    </source>
</evidence>
<feature type="compositionally biased region" description="Basic and acidic residues" evidence="8">
    <location>
        <begin position="200"/>
        <end position="212"/>
    </location>
</feature>
<evidence type="ECO:0000256" key="4">
    <source>
        <dbReference type="ARBA" id="ARBA00005263"/>
    </source>
</evidence>
<dbReference type="GO" id="GO:0005198">
    <property type="term" value="F:structural molecule activity"/>
    <property type="evidence" value="ECO:0007669"/>
    <property type="project" value="InterPro"/>
</dbReference>
<evidence type="ECO:0000256" key="1">
    <source>
        <dbReference type="ARBA" id="ARBA00003913"/>
    </source>
</evidence>
<sequence>MESFTATNNDGEEDINSSSRSFEDDISNKGAHGSSSFSHPQVFPYDDLTADTATYIAHNHILNAIHLEEKGKRETGMRDQIIAEVDEYKQSFYEKRNQKLIRLTIEKERRQVQIIPRELANIENKRGKKDSDKTPSVSMANNGKENKDEKERKDAKNGKGSKAVDSAGENKPASLGKDTAATANGGTGQPKPETSASAEADNKVKPNPDASK</sequence>
<comment type="subcellular location">
    <subcellularLocation>
        <location evidence="2">Cytoplasmic vesicle membrane</location>
        <topology evidence="2">Peripheral membrane protein</topology>
        <orientation evidence="2">Cytoplasmic side</orientation>
    </subcellularLocation>
    <subcellularLocation>
        <location evidence="3">Membrane</location>
        <location evidence="3">Coated pit</location>
        <topology evidence="3">Peripheral membrane protein</topology>
        <orientation evidence="3">Cytoplasmic side</orientation>
    </subcellularLocation>
</comment>
<dbReference type="Proteomes" id="UP000436088">
    <property type="component" value="Unassembled WGS sequence"/>
</dbReference>
<dbReference type="GO" id="GO:0006886">
    <property type="term" value="P:intracellular protein transport"/>
    <property type="evidence" value="ECO:0007669"/>
    <property type="project" value="InterPro"/>
</dbReference>
<feature type="compositionally biased region" description="Basic and acidic residues" evidence="8">
    <location>
        <begin position="123"/>
        <end position="133"/>
    </location>
</feature>
<comment type="similarity">
    <text evidence="4">Belongs to the clathrin light chain family.</text>
</comment>
<evidence type="ECO:0000256" key="7">
    <source>
        <dbReference type="ARBA" id="ARBA00023329"/>
    </source>
</evidence>
<dbReference type="InterPro" id="IPR000996">
    <property type="entry name" value="Clathrin_L-chain"/>
</dbReference>
<keyword evidence="5" id="KW-0472">Membrane</keyword>